<dbReference type="OrthoDB" id="6614499at2759"/>
<comment type="caution">
    <text evidence="2">The sequence shown here is derived from an EMBL/GenBank/DDBJ whole genome shotgun (WGS) entry which is preliminary data.</text>
</comment>
<dbReference type="Proteomes" id="UP001152888">
    <property type="component" value="Unassembled WGS sequence"/>
</dbReference>
<name>A0A9P0NZI3_ACAOB</name>
<feature type="region of interest" description="Disordered" evidence="1">
    <location>
        <begin position="158"/>
        <end position="179"/>
    </location>
</feature>
<gene>
    <name evidence="2" type="ORF">ACAOBT_LOCUS6202</name>
</gene>
<reference evidence="2" key="1">
    <citation type="submission" date="2022-03" db="EMBL/GenBank/DDBJ databases">
        <authorList>
            <person name="Sayadi A."/>
        </authorList>
    </citation>
    <scope>NUCLEOTIDE SEQUENCE</scope>
</reference>
<dbReference type="EMBL" id="CAKOFQ010006722">
    <property type="protein sequence ID" value="CAH1965169.1"/>
    <property type="molecule type" value="Genomic_DNA"/>
</dbReference>
<evidence type="ECO:0000313" key="2">
    <source>
        <dbReference type="EMBL" id="CAH1965169.1"/>
    </source>
</evidence>
<evidence type="ECO:0000256" key="1">
    <source>
        <dbReference type="SAM" id="MobiDB-lite"/>
    </source>
</evidence>
<keyword evidence="3" id="KW-1185">Reference proteome</keyword>
<evidence type="ECO:0000313" key="3">
    <source>
        <dbReference type="Proteomes" id="UP001152888"/>
    </source>
</evidence>
<dbReference type="AlphaFoldDB" id="A0A9P0NZI3"/>
<feature type="region of interest" description="Disordered" evidence="1">
    <location>
        <begin position="192"/>
        <end position="258"/>
    </location>
</feature>
<organism evidence="2 3">
    <name type="scientific">Acanthoscelides obtectus</name>
    <name type="common">Bean weevil</name>
    <name type="synonym">Bruchus obtectus</name>
    <dbReference type="NCBI Taxonomy" id="200917"/>
    <lineage>
        <taxon>Eukaryota</taxon>
        <taxon>Metazoa</taxon>
        <taxon>Ecdysozoa</taxon>
        <taxon>Arthropoda</taxon>
        <taxon>Hexapoda</taxon>
        <taxon>Insecta</taxon>
        <taxon>Pterygota</taxon>
        <taxon>Neoptera</taxon>
        <taxon>Endopterygota</taxon>
        <taxon>Coleoptera</taxon>
        <taxon>Polyphaga</taxon>
        <taxon>Cucujiformia</taxon>
        <taxon>Chrysomeloidea</taxon>
        <taxon>Chrysomelidae</taxon>
        <taxon>Bruchinae</taxon>
        <taxon>Bruchini</taxon>
        <taxon>Acanthoscelides</taxon>
    </lineage>
</organism>
<feature type="compositionally biased region" description="Polar residues" evidence="1">
    <location>
        <begin position="234"/>
        <end position="249"/>
    </location>
</feature>
<accession>A0A9P0NZI3</accession>
<feature type="region of interest" description="Disordered" evidence="1">
    <location>
        <begin position="510"/>
        <end position="546"/>
    </location>
</feature>
<sequence>MDSGIIPNKRRLTAPGTIVNAGTKPVIHHLPNRSNRTLAEDHARKHHTKVKLKTPKSCSLITDKENSFNIPLKNISCYTVPEATRGPNCSSNSFQEGNDAKRNILTESDLDCSDQENNIDPNGTFSIATPGPIHSNIQFDQSANETKKISTDSDIEFGHKMRPRKRFSSQSQTRLETNTRKSVRFMPTKTVIHSSRIQDMTPGYSVKKSSSEASNRSKKLSDRKSTPFVKRSKSSAITIDSNTSSSVSGSEPELGNKSSLVPRYCLRSGSMDKKIPEESLEDNAVEANSTKHKNKTPKKVSCIDLVTPNPKAHQSLKREGTFIVDSPSIVAIDYSTRIDESMNETNTTKQQRKRWDRSLGSVMLDKSAFDLIGVTPSKNIETKAPRKRWDKSLEPAAVDISGFELLDNQAPPLWDELSPPPDKDDFAVKNKPGTSGPKCYSSTPIPYTRSSARAISAQKIIPELGKKKMDKMSTKSKIPNFALIHQKNFQKMENIKEMVERKAKRAELLLSGQKPPRAVPTPKDSKLSKALRYSPKKQSSTKLETNIPKPTKSVKMKSTERQNHVLVKAAKIVTNNSVPKRKSIENQKNGFSKFGFKVGQEAVKKVTKEEQAKAVATKTKVAKHTLDSRRIMTQKVRSNRRFDLLMQMRNKPK</sequence>
<protein>
    <submittedName>
        <fullName evidence="2">Uncharacterized protein</fullName>
    </submittedName>
</protein>
<proteinExistence type="predicted"/>